<reference evidence="10 11" key="1">
    <citation type="journal article" date="2004" name="Science">
        <title>The Ashbya gossypii genome as a tool for mapping the ancient Saccharomyces cerevisiae genome.</title>
        <authorList>
            <person name="Dietrich F.S."/>
            <person name="Voegeli S."/>
            <person name="Brachat S."/>
            <person name="Lerch A."/>
            <person name="Gates K."/>
            <person name="Steiner S."/>
            <person name="Mohr C."/>
            <person name="Pohlmann R."/>
            <person name="Luedi P."/>
            <person name="Choi S."/>
            <person name="Wing R.A."/>
            <person name="Flavier A."/>
            <person name="Gaffney T.D."/>
            <person name="Philippsen P."/>
        </authorList>
    </citation>
    <scope>NUCLEOTIDE SEQUENCE [LARGE SCALE GENOMIC DNA]</scope>
    <source>
        <strain evidence="11">ATCC 10895 / CBS 109.51 / FGSC 9923 / NRRL Y-1056</strain>
    </source>
</reference>
<evidence type="ECO:0000313" key="10">
    <source>
        <dbReference type="EMBL" id="AAS54299.2"/>
    </source>
</evidence>
<dbReference type="InterPro" id="IPR033121">
    <property type="entry name" value="PEPTIDASE_A1"/>
</dbReference>
<dbReference type="GeneID" id="4622768"/>
<evidence type="ECO:0000256" key="7">
    <source>
        <dbReference type="RuleBase" id="RU000454"/>
    </source>
</evidence>
<proteinExistence type="inferred from homology"/>
<feature type="active site" evidence="6">
    <location>
        <position position="302"/>
    </location>
</feature>
<dbReference type="PROSITE" id="PS51767">
    <property type="entry name" value="PEPTIDASE_A1"/>
    <property type="match status" value="1"/>
</dbReference>
<dbReference type="MEROPS" id="A01.030"/>
<sequence length="499" mass="54482">MIAQIAALGAVLATNVACASLVEREEAAQFVRMDFDKKRGPSFSEAWSGRAAVPRLAKRNDWVDIEIDNQQMFYSVNLSIGTPPQEVRVLMDTGSSDLWVVGAGVRCGPNNYPNPNQLNCYEHGSFDTSRSSTWKDNNTQFHIRYGDSTYAHGTWGTDRLDLGQANVDGLTFAVAHASNSSVAVLGIGLPAMETTMSSQQFGYQYDNLPMVLKRNNVIKKTVYSMFINELNAKTGSVLFGAVDHSKYKGTLNTVPLVNANYRRRVNKPVELHVTLAAIGLHTGRDEDKVQTLLGSKVPALLDSGTTLTYFPMQLADRLARAAGARWHSEEVGYIVDCNSRRLHQTAYIYDFGGFQIRSPLSDYSMMTNVRGTCRFGIMPHSSDYVILGDVFLTRAYVVFDLEALEVSMAQANYEGGKEQIEVIAGAVPRAVRAPGYNDPWKAYTPLVFNGEFGNLTATASDSSSGSVGSRSNSALTLTPPSLSVMLFAASLLGAATRII</sequence>
<dbReference type="OrthoDB" id="771136at2759"/>
<keyword evidence="4 7" id="KW-0064">Aspartyl protease</keyword>
<dbReference type="GO" id="GO:0005576">
    <property type="term" value="C:extracellular region"/>
    <property type="evidence" value="ECO:0000318"/>
    <property type="project" value="GO_Central"/>
</dbReference>
<evidence type="ECO:0000259" key="9">
    <source>
        <dbReference type="PROSITE" id="PS51767"/>
    </source>
</evidence>
<dbReference type="InterPro" id="IPR021109">
    <property type="entry name" value="Peptidase_aspartic_dom_sf"/>
</dbReference>
<dbReference type="GO" id="GO:0004190">
    <property type="term" value="F:aspartic-type endopeptidase activity"/>
    <property type="evidence" value="ECO:0007669"/>
    <property type="project" value="UniProtKB-KW"/>
</dbReference>
<dbReference type="PANTHER" id="PTHR47966">
    <property type="entry name" value="BETA-SITE APP-CLEAVING ENZYME, ISOFORM A-RELATED"/>
    <property type="match status" value="1"/>
</dbReference>
<evidence type="ECO:0000256" key="3">
    <source>
        <dbReference type="ARBA" id="ARBA00022729"/>
    </source>
</evidence>
<dbReference type="InterPro" id="IPR001461">
    <property type="entry name" value="Aspartic_peptidase_A1"/>
</dbReference>
<dbReference type="RefSeq" id="NP_986475.2">
    <property type="nucleotide sequence ID" value="NM_211537.2"/>
</dbReference>
<feature type="signal peptide" evidence="8">
    <location>
        <begin position="1"/>
        <end position="18"/>
    </location>
</feature>
<feature type="active site" evidence="6">
    <location>
        <position position="92"/>
    </location>
</feature>
<reference evidence="11" key="2">
    <citation type="journal article" date="2013" name="G3 (Bethesda)">
        <title>Genomes of Ashbya fungi isolated from insects reveal four mating-type loci, numerous translocations, lack of transposons, and distinct gene duplications.</title>
        <authorList>
            <person name="Dietrich F.S."/>
            <person name="Voegeli S."/>
            <person name="Kuo S."/>
            <person name="Philippsen P."/>
        </authorList>
    </citation>
    <scope>GENOME REANNOTATION</scope>
    <source>
        <strain evidence="11">ATCC 10895 / CBS 109.51 / FGSC 9923 / NRRL Y-1056</strain>
    </source>
</reference>
<dbReference type="GO" id="GO:0006508">
    <property type="term" value="P:proteolysis"/>
    <property type="evidence" value="ECO:0007669"/>
    <property type="project" value="UniProtKB-KW"/>
</dbReference>
<comment type="similarity">
    <text evidence="1 7">Belongs to the peptidase A1 family.</text>
</comment>
<evidence type="ECO:0000256" key="1">
    <source>
        <dbReference type="ARBA" id="ARBA00007447"/>
    </source>
</evidence>
<dbReference type="OMA" id="IWGYDDV"/>
<dbReference type="InterPro" id="IPR001969">
    <property type="entry name" value="Aspartic_peptidase_AS"/>
</dbReference>
<dbReference type="PRINTS" id="PR00792">
    <property type="entry name" value="PEPSIN"/>
</dbReference>
<dbReference type="SUPFAM" id="SSF50630">
    <property type="entry name" value="Acid proteases"/>
    <property type="match status" value="1"/>
</dbReference>
<dbReference type="GO" id="GO:0009277">
    <property type="term" value="C:fungal-type cell wall"/>
    <property type="evidence" value="ECO:0000318"/>
    <property type="project" value="GO_Central"/>
</dbReference>
<dbReference type="PANTHER" id="PTHR47966:SF65">
    <property type="entry name" value="ASPARTIC-TYPE ENDOPEPTIDASE"/>
    <property type="match status" value="1"/>
</dbReference>
<keyword evidence="11" id="KW-1185">Reference proteome</keyword>
<evidence type="ECO:0000256" key="8">
    <source>
        <dbReference type="SAM" id="SignalP"/>
    </source>
</evidence>
<evidence type="ECO:0000313" key="11">
    <source>
        <dbReference type="Proteomes" id="UP000000591"/>
    </source>
</evidence>
<dbReference type="STRING" id="284811.Q750Y1"/>
<dbReference type="EMBL" id="AE016820">
    <property type="protein sequence ID" value="AAS54299.2"/>
    <property type="molecule type" value="Genomic_DNA"/>
</dbReference>
<dbReference type="eggNOG" id="KOG1339">
    <property type="taxonomic scope" value="Eukaryota"/>
</dbReference>
<evidence type="ECO:0000256" key="2">
    <source>
        <dbReference type="ARBA" id="ARBA00022670"/>
    </source>
</evidence>
<dbReference type="FunFam" id="2.40.70.10:FF:000011">
    <property type="entry name" value="Aspartic protease"/>
    <property type="match status" value="1"/>
</dbReference>
<dbReference type="KEGG" id="ago:AGOS_AGL192W"/>
<feature type="chain" id="PRO_5004285595" evidence="8">
    <location>
        <begin position="19"/>
        <end position="499"/>
    </location>
</feature>
<name>Q750Y1_EREGS</name>
<dbReference type="GO" id="GO:0031505">
    <property type="term" value="P:fungal-type cell wall organization"/>
    <property type="evidence" value="ECO:0000318"/>
    <property type="project" value="GO_Central"/>
</dbReference>
<dbReference type="FunCoup" id="Q750Y1">
    <property type="interactions" value="399"/>
</dbReference>
<dbReference type="CDD" id="cd05474">
    <property type="entry name" value="SAP_like"/>
    <property type="match status" value="1"/>
</dbReference>
<keyword evidence="5 7" id="KW-0378">Hydrolase</keyword>
<dbReference type="PROSITE" id="PS00141">
    <property type="entry name" value="ASP_PROTEASE"/>
    <property type="match status" value="1"/>
</dbReference>
<dbReference type="AlphaFoldDB" id="Q750Y1"/>
<dbReference type="HOGENOM" id="CLU_013253_9_1_1"/>
<dbReference type="InParanoid" id="Q750Y1"/>
<gene>
    <name evidence="10" type="ORF">AGOS_AGL192W</name>
</gene>
<keyword evidence="2 7" id="KW-0645">Protease</keyword>
<dbReference type="Proteomes" id="UP000000591">
    <property type="component" value="Chromosome VII"/>
</dbReference>
<organism evidence="10 11">
    <name type="scientific">Eremothecium gossypii (strain ATCC 10895 / CBS 109.51 / FGSC 9923 / NRRL Y-1056)</name>
    <name type="common">Yeast</name>
    <name type="synonym">Ashbya gossypii</name>
    <dbReference type="NCBI Taxonomy" id="284811"/>
    <lineage>
        <taxon>Eukaryota</taxon>
        <taxon>Fungi</taxon>
        <taxon>Dikarya</taxon>
        <taxon>Ascomycota</taxon>
        <taxon>Saccharomycotina</taxon>
        <taxon>Saccharomycetes</taxon>
        <taxon>Saccharomycetales</taxon>
        <taxon>Saccharomycetaceae</taxon>
        <taxon>Eremothecium</taxon>
    </lineage>
</organism>
<evidence type="ECO:0000256" key="5">
    <source>
        <dbReference type="ARBA" id="ARBA00022801"/>
    </source>
</evidence>
<evidence type="ECO:0000256" key="4">
    <source>
        <dbReference type="ARBA" id="ARBA00022750"/>
    </source>
</evidence>
<accession>Q750Y1</accession>
<feature type="domain" description="Peptidase A1" evidence="9">
    <location>
        <begin position="74"/>
        <end position="409"/>
    </location>
</feature>
<protein>
    <submittedName>
        <fullName evidence="10">AGL192Wp</fullName>
    </submittedName>
</protein>
<evidence type="ECO:0000256" key="6">
    <source>
        <dbReference type="PIRSR" id="PIRSR601461-1"/>
    </source>
</evidence>
<keyword evidence="3 8" id="KW-0732">Signal</keyword>
<dbReference type="InterPro" id="IPR033876">
    <property type="entry name" value="SAP-like"/>
</dbReference>
<dbReference type="Pfam" id="PF00026">
    <property type="entry name" value="Asp"/>
    <property type="match status" value="1"/>
</dbReference>
<dbReference type="FunFam" id="2.40.70.10:FF:000023">
    <property type="entry name" value="Aspartic protease"/>
    <property type="match status" value="1"/>
</dbReference>
<dbReference type="Gene3D" id="2.40.70.10">
    <property type="entry name" value="Acid Proteases"/>
    <property type="match status" value="2"/>
</dbReference>